<reference evidence="1" key="2">
    <citation type="journal article" date="2015" name="Data Brief">
        <title>Shoot transcriptome of the giant reed, Arundo donax.</title>
        <authorList>
            <person name="Barrero R.A."/>
            <person name="Guerrero F.D."/>
            <person name="Moolhuijzen P."/>
            <person name="Goolsby J.A."/>
            <person name="Tidwell J."/>
            <person name="Bellgard S.E."/>
            <person name="Bellgard M.I."/>
        </authorList>
    </citation>
    <scope>NUCLEOTIDE SEQUENCE</scope>
    <source>
        <tissue evidence="1">Shoot tissue taken approximately 20 cm above the soil surface</tissue>
    </source>
</reference>
<evidence type="ECO:0000313" key="1">
    <source>
        <dbReference type="EMBL" id="JAD72082.1"/>
    </source>
</evidence>
<dbReference type="AlphaFoldDB" id="A0A0A9CKP9"/>
<sequence length="56" mass="6512">MLHRNSRTIIEDPWIRNATKLNITLQVQFIVPRPLSIEVNQIILLGKVNEIIKHAI</sequence>
<dbReference type="EMBL" id="GBRH01225813">
    <property type="protein sequence ID" value="JAD72082.1"/>
    <property type="molecule type" value="Transcribed_RNA"/>
</dbReference>
<name>A0A0A9CKP9_ARUDO</name>
<protein>
    <submittedName>
        <fullName evidence="1">Uncharacterized protein</fullName>
    </submittedName>
</protein>
<organism evidence="1">
    <name type="scientific">Arundo donax</name>
    <name type="common">Giant reed</name>
    <name type="synonym">Donax arundinaceus</name>
    <dbReference type="NCBI Taxonomy" id="35708"/>
    <lineage>
        <taxon>Eukaryota</taxon>
        <taxon>Viridiplantae</taxon>
        <taxon>Streptophyta</taxon>
        <taxon>Embryophyta</taxon>
        <taxon>Tracheophyta</taxon>
        <taxon>Spermatophyta</taxon>
        <taxon>Magnoliopsida</taxon>
        <taxon>Liliopsida</taxon>
        <taxon>Poales</taxon>
        <taxon>Poaceae</taxon>
        <taxon>PACMAD clade</taxon>
        <taxon>Arundinoideae</taxon>
        <taxon>Arundineae</taxon>
        <taxon>Arundo</taxon>
    </lineage>
</organism>
<proteinExistence type="predicted"/>
<reference evidence="1" key="1">
    <citation type="submission" date="2014-09" db="EMBL/GenBank/DDBJ databases">
        <authorList>
            <person name="Magalhaes I.L.F."/>
            <person name="Oliveira U."/>
            <person name="Santos F.R."/>
            <person name="Vidigal T.H.D.A."/>
            <person name="Brescovit A.D."/>
            <person name="Santos A.J."/>
        </authorList>
    </citation>
    <scope>NUCLEOTIDE SEQUENCE</scope>
    <source>
        <tissue evidence="1">Shoot tissue taken approximately 20 cm above the soil surface</tissue>
    </source>
</reference>
<accession>A0A0A9CKP9</accession>